<keyword evidence="3" id="KW-1185">Reference proteome</keyword>
<protein>
    <submittedName>
        <fullName evidence="2">9380_t:CDS:1</fullName>
    </submittedName>
</protein>
<name>A0A9N9G390_FUNMO</name>
<sequence>MNDSESRRPKGRPPDTARFKEPLETSNNVNKTRKCGLCNESGHNHTTCPMEKKKE</sequence>
<evidence type="ECO:0000313" key="3">
    <source>
        <dbReference type="Proteomes" id="UP000789375"/>
    </source>
</evidence>
<feature type="region of interest" description="Disordered" evidence="1">
    <location>
        <begin position="1"/>
        <end position="30"/>
    </location>
</feature>
<feature type="compositionally biased region" description="Basic and acidic residues" evidence="1">
    <location>
        <begin position="1"/>
        <end position="23"/>
    </location>
</feature>
<evidence type="ECO:0000313" key="2">
    <source>
        <dbReference type="EMBL" id="CAG8578468.1"/>
    </source>
</evidence>
<dbReference type="EMBL" id="CAJVPP010001910">
    <property type="protein sequence ID" value="CAG8578468.1"/>
    <property type="molecule type" value="Genomic_DNA"/>
</dbReference>
<proteinExistence type="predicted"/>
<reference evidence="2" key="1">
    <citation type="submission" date="2021-06" db="EMBL/GenBank/DDBJ databases">
        <authorList>
            <person name="Kallberg Y."/>
            <person name="Tangrot J."/>
            <person name="Rosling A."/>
        </authorList>
    </citation>
    <scope>NUCLEOTIDE SEQUENCE</scope>
    <source>
        <strain evidence="2">87-6 pot B 2015</strain>
    </source>
</reference>
<dbReference type="Proteomes" id="UP000789375">
    <property type="component" value="Unassembled WGS sequence"/>
</dbReference>
<accession>A0A9N9G390</accession>
<gene>
    <name evidence="2" type="ORF">FMOSSE_LOCUS7826</name>
</gene>
<dbReference type="AlphaFoldDB" id="A0A9N9G390"/>
<comment type="caution">
    <text evidence="2">The sequence shown here is derived from an EMBL/GenBank/DDBJ whole genome shotgun (WGS) entry which is preliminary data.</text>
</comment>
<evidence type="ECO:0000256" key="1">
    <source>
        <dbReference type="SAM" id="MobiDB-lite"/>
    </source>
</evidence>
<organism evidence="2 3">
    <name type="scientific">Funneliformis mosseae</name>
    <name type="common">Endomycorrhizal fungus</name>
    <name type="synonym">Glomus mosseae</name>
    <dbReference type="NCBI Taxonomy" id="27381"/>
    <lineage>
        <taxon>Eukaryota</taxon>
        <taxon>Fungi</taxon>
        <taxon>Fungi incertae sedis</taxon>
        <taxon>Mucoromycota</taxon>
        <taxon>Glomeromycotina</taxon>
        <taxon>Glomeromycetes</taxon>
        <taxon>Glomerales</taxon>
        <taxon>Glomeraceae</taxon>
        <taxon>Funneliformis</taxon>
    </lineage>
</organism>